<feature type="non-terminal residue" evidence="2">
    <location>
        <position position="1"/>
    </location>
</feature>
<dbReference type="Proteomes" id="UP001141552">
    <property type="component" value="Unassembled WGS sequence"/>
</dbReference>
<keyword evidence="3" id="KW-1185">Reference proteome</keyword>
<proteinExistence type="predicted"/>
<accession>A0A9Q0F477</accession>
<dbReference type="EMBL" id="JAKUCV010007359">
    <property type="protein sequence ID" value="KAJ4823779.1"/>
    <property type="molecule type" value="Genomic_DNA"/>
</dbReference>
<organism evidence="2 3">
    <name type="scientific">Turnera subulata</name>
    <dbReference type="NCBI Taxonomy" id="218843"/>
    <lineage>
        <taxon>Eukaryota</taxon>
        <taxon>Viridiplantae</taxon>
        <taxon>Streptophyta</taxon>
        <taxon>Embryophyta</taxon>
        <taxon>Tracheophyta</taxon>
        <taxon>Spermatophyta</taxon>
        <taxon>Magnoliopsida</taxon>
        <taxon>eudicotyledons</taxon>
        <taxon>Gunneridae</taxon>
        <taxon>Pentapetalae</taxon>
        <taxon>rosids</taxon>
        <taxon>fabids</taxon>
        <taxon>Malpighiales</taxon>
        <taxon>Passifloraceae</taxon>
        <taxon>Turnera</taxon>
    </lineage>
</organism>
<evidence type="ECO:0000256" key="1">
    <source>
        <dbReference type="SAM" id="MobiDB-lite"/>
    </source>
</evidence>
<protein>
    <submittedName>
        <fullName evidence="2">Uncharacterized protein</fullName>
    </submittedName>
</protein>
<name>A0A9Q0F477_9ROSI</name>
<feature type="region of interest" description="Disordered" evidence="1">
    <location>
        <begin position="215"/>
        <end position="237"/>
    </location>
</feature>
<evidence type="ECO:0000313" key="3">
    <source>
        <dbReference type="Proteomes" id="UP001141552"/>
    </source>
</evidence>
<sequence>MALINLCETFGYDNPSQVWYRHPRIGGILKDSLREVKMEFDSFSPFLELCLENESIEVYISHGEFKHPLLSHMKPDVACRERGIDEFGRRKGKELMVDDNVINGVGNAALPSELNVGERHGQDVGANINITDVGTTINNVGANISDDVLVDVDTVEEDGLDNDAEDGQDDDVGDSEYEVEAEGYIDEEGVGQDYFMVVPYLTDNDEEEVHTCQVNEVDNEVGPQNLDGNDAGNDRNV</sequence>
<reference evidence="2" key="2">
    <citation type="journal article" date="2023" name="Plants (Basel)">
        <title>Annotation of the Turnera subulata (Passifloraceae) Draft Genome Reveals the S-Locus Evolved after the Divergence of Turneroideae from Passifloroideae in a Stepwise Manner.</title>
        <authorList>
            <person name="Henning P.M."/>
            <person name="Roalson E.H."/>
            <person name="Mir W."/>
            <person name="McCubbin A.G."/>
            <person name="Shore J.S."/>
        </authorList>
    </citation>
    <scope>NUCLEOTIDE SEQUENCE</scope>
    <source>
        <tissue evidence="2">Leaves</tissue>
    </source>
</reference>
<dbReference type="AlphaFoldDB" id="A0A9Q0F477"/>
<reference evidence="2" key="1">
    <citation type="submission" date="2022-02" db="EMBL/GenBank/DDBJ databases">
        <authorList>
            <person name="Henning P.M."/>
            <person name="McCubbin A.G."/>
            <person name="Shore J.S."/>
        </authorList>
    </citation>
    <scope>NUCLEOTIDE SEQUENCE</scope>
    <source>
        <strain evidence="2">F60SS</strain>
        <tissue evidence="2">Leaves</tissue>
    </source>
</reference>
<gene>
    <name evidence="2" type="ORF">Tsubulata_012098</name>
</gene>
<evidence type="ECO:0000313" key="2">
    <source>
        <dbReference type="EMBL" id="KAJ4823779.1"/>
    </source>
</evidence>
<comment type="caution">
    <text evidence="2">The sequence shown here is derived from an EMBL/GenBank/DDBJ whole genome shotgun (WGS) entry which is preliminary data.</text>
</comment>